<feature type="transmembrane region" description="Helical" evidence="1">
    <location>
        <begin position="198"/>
        <end position="221"/>
    </location>
</feature>
<gene>
    <name evidence="3" type="ORF">IAB46_05365</name>
</gene>
<name>A0A9D1JQB3_9FIRM</name>
<feature type="transmembrane region" description="Helical" evidence="1">
    <location>
        <begin position="92"/>
        <end position="112"/>
    </location>
</feature>
<evidence type="ECO:0000313" key="3">
    <source>
        <dbReference type="EMBL" id="HIS46978.1"/>
    </source>
</evidence>
<keyword evidence="1" id="KW-0472">Membrane</keyword>
<evidence type="ECO:0000256" key="1">
    <source>
        <dbReference type="SAM" id="Phobius"/>
    </source>
</evidence>
<dbReference type="InterPro" id="IPR036890">
    <property type="entry name" value="HATPase_C_sf"/>
</dbReference>
<dbReference type="PANTHER" id="PTHR40448">
    <property type="entry name" value="TWO-COMPONENT SENSOR HISTIDINE KINASE"/>
    <property type="match status" value="1"/>
</dbReference>
<feature type="transmembrane region" description="Helical" evidence="1">
    <location>
        <begin position="6"/>
        <end position="22"/>
    </location>
</feature>
<feature type="transmembrane region" description="Helical" evidence="1">
    <location>
        <begin position="162"/>
        <end position="178"/>
    </location>
</feature>
<dbReference type="InterPro" id="IPR032834">
    <property type="entry name" value="NatK-like_C"/>
</dbReference>
<feature type="transmembrane region" description="Helical" evidence="1">
    <location>
        <begin position="65"/>
        <end position="85"/>
    </location>
</feature>
<dbReference type="Proteomes" id="UP000823927">
    <property type="component" value="Unassembled WGS sequence"/>
</dbReference>
<sequence length="437" mass="49972">MSPGLIISVIMTFITTGCGVILASRPYPLRWNGLLAKVILGVIVAGAAAFASSNLYWAKYSTEEYYLRAVYLTIIIVIFFKGNFWKMFCQNLLYWWMLTIIFQTVIIVIGFIQRISPRTYGEAINGMPWYKLHIGAMVGVSILVLVLARFKKETAFLEFNHRVSYILLIIPILLNLFIDPVFYSQAVAYRIVTQETLISMLLFANVAGCVIVILTITHSVYTLRQKELQSEQAMTLLENQYEAILQQAEQRSRWLHDSIQQDILLLGYLNAGETEQAQVYLRDRLEEKQRGTRLRYTGISAMDYLLEYKSKMFQEYHLRFQCDADAMFCPFPDEQICIILGNLLDNGMEAAREVESSNRWIHLTIRTENKMFYMEMQNPYTGQRKIINGTCETTKADGKNHGIGLKSVRELVEGNGGTIDISAANGIFSVRISVIKK</sequence>
<dbReference type="PANTHER" id="PTHR40448:SF1">
    <property type="entry name" value="TWO-COMPONENT SENSOR HISTIDINE KINASE"/>
    <property type="match status" value="1"/>
</dbReference>
<reference evidence="3" key="1">
    <citation type="submission" date="2020-10" db="EMBL/GenBank/DDBJ databases">
        <authorList>
            <person name="Gilroy R."/>
        </authorList>
    </citation>
    <scope>NUCLEOTIDE SEQUENCE</scope>
    <source>
        <strain evidence="3">CHK178-757</strain>
    </source>
</reference>
<feature type="domain" description="Sensor histidine kinase NatK-like C-terminal" evidence="2">
    <location>
        <begin position="336"/>
        <end position="433"/>
    </location>
</feature>
<dbReference type="AlphaFoldDB" id="A0A9D1JQB3"/>
<dbReference type="CDD" id="cd16935">
    <property type="entry name" value="HATPase_AgrC-ComD-like"/>
    <property type="match status" value="1"/>
</dbReference>
<feature type="transmembrane region" description="Helical" evidence="1">
    <location>
        <begin position="34"/>
        <end position="53"/>
    </location>
</feature>
<comment type="caution">
    <text evidence="3">The sequence shown here is derived from an EMBL/GenBank/DDBJ whole genome shotgun (WGS) entry which is preliminary data.</text>
</comment>
<dbReference type="Pfam" id="PF14501">
    <property type="entry name" value="HATPase_c_5"/>
    <property type="match status" value="1"/>
</dbReference>
<protein>
    <submittedName>
        <fullName evidence="3">GHKL domain-containing protein</fullName>
    </submittedName>
</protein>
<organism evidence="3 4">
    <name type="scientific">Candidatus Scybalocola faecigallinarum</name>
    <dbReference type="NCBI Taxonomy" id="2840941"/>
    <lineage>
        <taxon>Bacteria</taxon>
        <taxon>Bacillati</taxon>
        <taxon>Bacillota</taxon>
        <taxon>Clostridia</taxon>
        <taxon>Lachnospirales</taxon>
        <taxon>Lachnospiraceae</taxon>
        <taxon>Lachnospiraceae incertae sedis</taxon>
        <taxon>Candidatus Scybalocola (ex Gilroy et al. 2021)</taxon>
    </lineage>
</organism>
<dbReference type="GO" id="GO:0042802">
    <property type="term" value="F:identical protein binding"/>
    <property type="evidence" value="ECO:0007669"/>
    <property type="project" value="TreeGrafter"/>
</dbReference>
<dbReference type="SUPFAM" id="SSF55874">
    <property type="entry name" value="ATPase domain of HSP90 chaperone/DNA topoisomerase II/histidine kinase"/>
    <property type="match status" value="1"/>
</dbReference>
<accession>A0A9D1JQB3</accession>
<keyword evidence="1" id="KW-0812">Transmembrane</keyword>
<proteinExistence type="predicted"/>
<dbReference type="EMBL" id="DVIT01000022">
    <property type="protein sequence ID" value="HIS46978.1"/>
    <property type="molecule type" value="Genomic_DNA"/>
</dbReference>
<evidence type="ECO:0000313" key="4">
    <source>
        <dbReference type="Proteomes" id="UP000823927"/>
    </source>
</evidence>
<reference evidence="3" key="2">
    <citation type="journal article" date="2021" name="PeerJ">
        <title>Extensive microbial diversity within the chicken gut microbiome revealed by metagenomics and culture.</title>
        <authorList>
            <person name="Gilroy R."/>
            <person name="Ravi A."/>
            <person name="Getino M."/>
            <person name="Pursley I."/>
            <person name="Horton D.L."/>
            <person name="Alikhan N.F."/>
            <person name="Baker D."/>
            <person name="Gharbi K."/>
            <person name="Hall N."/>
            <person name="Watson M."/>
            <person name="Adriaenssens E.M."/>
            <person name="Foster-Nyarko E."/>
            <person name="Jarju S."/>
            <person name="Secka A."/>
            <person name="Antonio M."/>
            <person name="Oren A."/>
            <person name="Chaudhuri R.R."/>
            <person name="La Ragione R."/>
            <person name="Hildebrand F."/>
            <person name="Pallen M.J."/>
        </authorList>
    </citation>
    <scope>NUCLEOTIDE SEQUENCE</scope>
    <source>
        <strain evidence="3">CHK178-757</strain>
    </source>
</reference>
<keyword evidence="1" id="KW-1133">Transmembrane helix</keyword>
<feature type="transmembrane region" description="Helical" evidence="1">
    <location>
        <begin position="132"/>
        <end position="150"/>
    </location>
</feature>
<dbReference type="Gene3D" id="3.30.565.10">
    <property type="entry name" value="Histidine kinase-like ATPase, C-terminal domain"/>
    <property type="match status" value="1"/>
</dbReference>
<evidence type="ECO:0000259" key="2">
    <source>
        <dbReference type="Pfam" id="PF14501"/>
    </source>
</evidence>